<organism evidence="1 2">
    <name type="scientific">Caballeronia choica</name>
    <dbReference type="NCBI Taxonomy" id="326476"/>
    <lineage>
        <taxon>Bacteria</taxon>
        <taxon>Pseudomonadati</taxon>
        <taxon>Pseudomonadota</taxon>
        <taxon>Betaproteobacteria</taxon>
        <taxon>Burkholderiales</taxon>
        <taxon>Burkholderiaceae</taxon>
        <taxon>Caballeronia</taxon>
    </lineage>
</organism>
<name>A0A158K216_9BURK</name>
<keyword evidence="2" id="KW-1185">Reference proteome</keyword>
<proteinExistence type="predicted"/>
<reference evidence="1" key="1">
    <citation type="submission" date="2016-01" db="EMBL/GenBank/DDBJ databases">
        <authorList>
            <person name="Peeters C."/>
        </authorList>
    </citation>
    <scope>NUCLEOTIDE SEQUENCE [LARGE SCALE GENOMIC DNA]</scope>
    <source>
        <strain evidence="1">LMG 22940</strain>
    </source>
</reference>
<comment type="caution">
    <text evidence="1">The sequence shown here is derived from an EMBL/GenBank/DDBJ whole genome shotgun (WGS) entry which is preliminary data.</text>
</comment>
<protein>
    <recommendedName>
        <fullName evidence="3">DUF4279 domain-containing protein</fullName>
    </recommendedName>
</protein>
<dbReference type="EMBL" id="FCON02000059">
    <property type="protein sequence ID" value="SAL75172.1"/>
    <property type="molecule type" value="Genomic_DNA"/>
</dbReference>
<dbReference type="AlphaFoldDB" id="A0A158K216"/>
<dbReference type="Proteomes" id="UP000054770">
    <property type="component" value="Unassembled WGS sequence"/>
</dbReference>
<sequence length="148" mass="16901">MTMLPDHASNVRAHALAHATFIISGTAVEPDFWTEYFGVQPDSTITQGKPYLYPSGKFSRHPGKLGFWAIESAKAVRSDRLEPHLRYLTGILKLPRDDLRDRIGQDGVKMSLWCYWYNETGDRVPDVPDDLREMMESLGGVIEIDEYR</sequence>
<evidence type="ECO:0000313" key="2">
    <source>
        <dbReference type="Proteomes" id="UP000054770"/>
    </source>
</evidence>
<gene>
    <name evidence="1" type="ORF">AWB68_04719</name>
</gene>
<evidence type="ECO:0008006" key="3">
    <source>
        <dbReference type="Google" id="ProtNLM"/>
    </source>
</evidence>
<accession>A0A158K216</accession>
<evidence type="ECO:0000313" key="1">
    <source>
        <dbReference type="EMBL" id="SAL75172.1"/>
    </source>
</evidence>